<dbReference type="SUPFAM" id="SSF57938">
    <property type="entry name" value="DnaJ/Hsp40 cysteine-rich domain"/>
    <property type="match status" value="1"/>
</dbReference>
<evidence type="ECO:0000256" key="3">
    <source>
        <dbReference type="ARBA" id="ARBA00022771"/>
    </source>
</evidence>
<dbReference type="SUPFAM" id="SSF49493">
    <property type="entry name" value="HSP40/DnaJ peptide-binding domain"/>
    <property type="match status" value="2"/>
</dbReference>
<dbReference type="InterPro" id="IPR018253">
    <property type="entry name" value="DnaJ_domain_CS"/>
</dbReference>
<accession>A0A1L8DU47</accession>
<feature type="domain" description="CR-type" evidence="8">
    <location>
        <begin position="134"/>
        <end position="218"/>
    </location>
</feature>
<sequence length="418" mass="46265">MSSKKNLYEVLGVKETATQAEIKKAFKTQTKQNRQNNSPEAKERFAEVKKAFEILSNPTKREWYDEFGDGEEEDAEAVEEEGSDSDGETNFQDMFGNMSIFSRLSNMSKQGRKPKCEPLLARVEVTLEDLYNGNVTKTTTVGREILCAECAGEGAKDGGKVHKCDTCKGSGMEFEHHQMGFFINRVSTACATCHGQGNVINDEDKCSKCNGSRTFKEDKSIEVRIEPGMFHMQKIEFTGQGNHMPGHLAGDIVAVLDYVDHKTFERAQDNLLMRKTITLVEALCGFRTLIHHLDGRKLHIHNSPGDIIKSGSHFVVKNEGMPRFGKPAQKGDLLIKFSIQYPENSALTSENLAALKGILPPGPEFVMPEGENVEEVNMYDLEDMNFAGSHPFQSAGVDDDDDDEFGGGASGGIQCQTQ</sequence>
<name>A0A1L8DU47_9DIPT</name>
<reference evidence="9" key="1">
    <citation type="submission" date="2016-12" db="EMBL/GenBank/DDBJ databases">
        <title>An insight into the sialome and mialome of the sand fly, Nyssomyia neivai.</title>
        <authorList>
            <person name="Sebastian V."/>
            <person name="Goulart T.M."/>
            <person name="Oliveira W."/>
            <person name="Calvo E."/>
            <person name="Oliveira L.F."/>
            <person name="Pinto M.C."/>
            <person name="Rosselino A.M."/>
            <person name="Ribeiro J.M."/>
        </authorList>
    </citation>
    <scope>NUCLEOTIDE SEQUENCE</scope>
</reference>
<dbReference type="AlphaFoldDB" id="A0A1L8DU47"/>
<evidence type="ECO:0000256" key="2">
    <source>
        <dbReference type="ARBA" id="ARBA00022737"/>
    </source>
</evidence>
<dbReference type="Gene3D" id="2.10.230.10">
    <property type="entry name" value="Heat shock protein DnaJ, cysteine-rich domain"/>
    <property type="match status" value="1"/>
</dbReference>
<dbReference type="InterPro" id="IPR044713">
    <property type="entry name" value="DNJA1/2-like"/>
</dbReference>
<dbReference type="InterPro" id="IPR036410">
    <property type="entry name" value="HSP_DnaJ_Cys-rich_dom_sf"/>
</dbReference>
<dbReference type="Pfam" id="PF00684">
    <property type="entry name" value="DnaJ_CXXCXGXG"/>
    <property type="match status" value="1"/>
</dbReference>
<evidence type="ECO:0000256" key="5">
    <source>
        <dbReference type="PROSITE-ProRule" id="PRU00546"/>
    </source>
</evidence>
<feature type="zinc finger region" description="CR-type" evidence="5">
    <location>
        <begin position="134"/>
        <end position="218"/>
    </location>
</feature>
<evidence type="ECO:0000259" key="7">
    <source>
        <dbReference type="PROSITE" id="PS50076"/>
    </source>
</evidence>
<dbReference type="FunFam" id="2.60.260.20:FF:000003">
    <property type="entry name" value="DnaJ subfamily A member 2"/>
    <property type="match status" value="1"/>
</dbReference>
<dbReference type="EMBL" id="GFDF01004116">
    <property type="protein sequence ID" value="JAV09968.1"/>
    <property type="molecule type" value="Transcribed_RNA"/>
</dbReference>
<evidence type="ECO:0000256" key="6">
    <source>
        <dbReference type="SAM" id="MobiDB-lite"/>
    </source>
</evidence>
<keyword evidence="2" id="KW-0677">Repeat</keyword>
<dbReference type="GO" id="GO:0006457">
    <property type="term" value="P:protein folding"/>
    <property type="evidence" value="ECO:0007669"/>
    <property type="project" value="InterPro"/>
</dbReference>
<dbReference type="GO" id="GO:0030544">
    <property type="term" value="F:Hsp70 protein binding"/>
    <property type="evidence" value="ECO:0007669"/>
    <property type="project" value="InterPro"/>
</dbReference>
<evidence type="ECO:0000256" key="1">
    <source>
        <dbReference type="ARBA" id="ARBA00022723"/>
    </source>
</evidence>
<dbReference type="SUPFAM" id="SSF46565">
    <property type="entry name" value="Chaperone J-domain"/>
    <property type="match status" value="1"/>
</dbReference>
<keyword evidence="4 5" id="KW-0862">Zinc</keyword>
<dbReference type="InterPro" id="IPR001305">
    <property type="entry name" value="HSP_DnaJ_Cys-rich_dom"/>
</dbReference>
<protein>
    <submittedName>
        <fullName evidence="9">Putative molecular chaperone dnaj superfamily</fullName>
    </submittedName>
</protein>
<dbReference type="InterPro" id="IPR002939">
    <property type="entry name" value="DnaJ_C"/>
</dbReference>
<dbReference type="PROSITE" id="PS00636">
    <property type="entry name" value="DNAJ_1"/>
    <property type="match status" value="1"/>
</dbReference>
<dbReference type="GO" id="GO:0008270">
    <property type="term" value="F:zinc ion binding"/>
    <property type="evidence" value="ECO:0007669"/>
    <property type="project" value="UniProtKB-KW"/>
</dbReference>
<dbReference type="InterPro" id="IPR008971">
    <property type="entry name" value="HSP40/DnaJ_pept-bd"/>
</dbReference>
<feature type="region of interest" description="Disordered" evidence="6">
    <location>
        <begin position="389"/>
        <end position="418"/>
    </location>
</feature>
<dbReference type="PRINTS" id="PR00625">
    <property type="entry name" value="JDOMAIN"/>
</dbReference>
<dbReference type="FunFam" id="2.10.230.10:FF:000001">
    <property type="entry name" value="DnaJ subfamily A member 2"/>
    <property type="match status" value="1"/>
</dbReference>
<dbReference type="Pfam" id="PF01556">
    <property type="entry name" value="DnaJ_C"/>
    <property type="match status" value="1"/>
</dbReference>
<dbReference type="PANTHER" id="PTHR43888">
    <property type="entry name" value="DNAJ-LIKE-2, ISOFORM A-RELATED"/>
    <property type="match status" value="1"/>
</dbReference>
<dbReference type="InterPro" id="IPR001623">
    <property type="entry name" value="DnaJ_domain"/>
</dbReference>
<organism evidence="9">
    <name type="scientific">Nyssomyia neivai</name>
    <dbReference type="NCBI Taxonomy" id="330878"/>
    <lineage>
        <taxon>Eukaryota</taxon>
        <taxon>Metazoa</taxon>
        <taxon>Ecdysozoa</taxon>
        <taxon>Arthropoda</taxon>
        <taxon>Hexapoda</taxon>
        <taxon>Insecta</taxon>
        <taxon>Pterygota</taxon>
        <taxon>Neoptera</taxon>
        <taxon>Endopterygota</taxon>
        <taxon>Diptera</taxon>
        <taxon>Nematocera</taxon>
        <taxon>Psychodoidea</taxon>
        <taxon>Psychodidae</taxon>
        <taxon>Nyssomyia</taxon>
    </lineage>
</organism>
<dbReference type="SMART" id="SM00271">
    <property type="entry name" value="DnaJ"/>
    <property type="match status" value="1"/>
</dbReference>
<proteinExistence type="predicted"/>
<dbReference type="PROSITE" id="PS51188">
    <property type="entry name" value="ZF_CR"/>
    <property type="match status" value="1"/>
</dbReference>
<dbReference type="InterPro" id="IPR036869">
    <property type="entry name" value="J_dom_sf"/>
</dbReference>
<keyword evidence="1 5" id="KW-0479">Metal-binding</keyword>
<keyword evidence="3 5" id="KW-0863">Zinc-finger</keyword>
<dbReference type="Gene3D" id="2.60.260.20">
    <property type="entry name" value="Urease metallochaperone UreE, N-terminal domain"/>
    <property type="match status" value="2"/>
</dbReference>
<dbReference type="GO" id="GO:0051082">
    <property type="term" value="F:unfolded protein binding"/>
    <property type="evidence" value="ECO:0007669"/>
    <property type="project" value="InterPro"/>
</dbReference>
<evidence type="ECO:0000259" key="8">
    <source>
        <dbReference type="PROSITE" id="PS51188"/>
    </source>
</evidence>
<dbReference type="CDD" id="cd06257">
    <property type="entry name" value="DnaJ"/>
    <property type="match status" value="1"/>
</dbReference>
<dbReference type="Gene3D" id="1.10.287.110">
    <property type="entry name" value="DnaJ domain"/>
    <property type="match status" value="1"/>
</dbReference>
<evidence type="ECO:0000313" key="9">
    <source>
        <dbReference type="EMBL" id="JAV09968.1"/>
    </source>
</evidence>
<dbReference type="CDD" id="cd10719">
    <property type="entry name" value="DnaJ_zf"/>
    <property type="match status" value="1"/>
</dbReference>
<feature type="domain" description="J" evidence="7">
    <location>
        <begin position="6"/>
        <end position="68"/>
    </location>
</feature>
<dbReference type="PROSITE" id="PS50076">
    <property type="entry name" value="DNAJ_2"/>
    <property type="match status" value="1"/>
</dbReference>
<dbReference type="Pfam" id="PF00226">
    <property type="entry name" value="DnaJ"/>
    <property type="match status" value="1"/>
</dbReference>
<evidence type="ECO:0000256" key="4">
    <source>
        <dbReference type="ARBA" id="ARBA00022833"/>
    </source>
</evidence>
<dbReference type="CDD" id="cd10747">
    <property type="entry name" value="DnaJ_C"/>
    <property type="match status" value="1"/>
</dbReference>